<gene>
    <name evidence="1" type="ORF">CEUSTIGMA_g13383.t1</name>
</gene>
<dbReference type="AlphaFoldDB" id="A0A250XSB0"/>
<protein>
    <submittedName>
        <fullName evidence="1">Uncharacterized protein</fullName>
    </submittedName>
</protein>
<accession>A0A250XSB0</accession>
<dbReference type="EMBL" id="BEGY01000209">
    <property type="protein sequence ID" value="GAX85967.1"/>
    <property type="molecule type" value="Genomic_DNA"/>
</dbReference>
<evidence type="ECO:0000313" key="2">
    <source>
        <dbReference type="Proteomes" id="UP000232323"/>
    </source>
</evidence>
<dbReference type="Proteomes" id="UP000232323">
    <property type="component" value="Unassembled WGS sequence"/>
</dbReference>
<reference evidence="1 2" key="1">
    <citation type="submission" date="2017-08" db="EMBL/GenBank/DDBJ databases">
        <title>Acidophilic green algal genome provides insights into adaptation to an acidic environment.</title>
        <authorList>
            <person name="Hirooka S."/>
            <person name="Hirose Y."/>
            <person name="Kanesaki Y."/>
            <person name="Higuchi S."/>
            <person name="Fujiwara T."/>
            <person name="Onuma R."/>
            <person name="Era A."/>
            <person name="Ohbayashi R."/>
            <person name="Uzuka A."/>
            <person name="Nozaki H."/>
            <person name="Yoshikawa H."/>
            <person name="Miyagishima S.Y."/>
        </authorList>
    </citation>
    <scope>NUCLEOTIDE SEQUENCE [LARGE SCALE GENOMIC DNA]</scope>
    <source>
        <strain evidence="1 2">NIES-2499</strain>
    </source>
</reference>
<comment type="caution">
    <text evidence="1">The sequence shown here is derived from an EMBL/GenBank/DDBJ whole genome shotgun (WGS) entry which is preliminary data.</text>
</comment>
<sequence length="387" mass="41843">MPHDCQYCVCSFKFPLPLHRHKSRYPNGTCVRYYATRGGQFHRRTVVANAGISGGNGHDNNTTAHNAEQTEIDIAPAITDDVDQLHLQAEAETGSGDDAETSHEDRVDILNREFFTFLTLSNNGKGINDNDKIRLFNLMSKVAQLAANDKLNTPTPQAAAKRRKKQKHSLFLSLKEKESLRGPQVDSQPTGEEVMASGHIKFYRGTNTATGGVEEYYCLVDNATMIPQQQQQQQQHAHASNSGPPYFMDMTTAAREDQIVGRPYVGLAAASAAASMQCIKDINGDASYQMPPSAPAPAFVQPVPNQNGPISINSADAATSSARSVSRIADINPRHGSNNINQSSIYLIINSSHILYSTFMQHVAPSSRSTAAAAAAAAKNNNASTGT</sequence>
<keyword evidence="2" id="KW-1185">Reference proteome</keyword>
<evidence type="ECO:0000313" key="1">
    <source>
        <dbReference type="EMBL" id="GAX85967.1"/>
    </source>
</evidence>
<proteinExistence type="predicted"/>
<name>A0A250XSB0_9CHLO</name>
<organism evidence="1 2">
    <name type="scientific">Chlamydomonas eustigma</name>
    <dbReference type="NCBI Taxonomy" id="1157962"/>
    <lineage>
        <taxon>Eukaryota</taxon>
        <taxon>Viridiplantae</taxon>
        <taxon>Chlorophyta</taxon>
        <taxon>core chlorophytes</taxon>
        <taxon>Chlorophyceae</taxon>
        <taxon>CS clade</taxon>
        <taxon>Chlamydomonadales</taxon>
        <taxon>Chlamydomonadaceae</taxon>
        <taxon>Chlamydomonas</taxon>
    </lineage>
</organism>